<reference evidence="2 3" key="1">
    <citation type="journal article" date="2007" name="Int. J. Syst. Evol. Microbiol.">
        <title>Oceanobacillus profundus sp. nov., isolated from a deep-sea sediment core.</title>
        <authorList>
            <person name="Kim Y.G."/>
            <person name="Choi D.H."/>
            <person name="Hyun S."/>
            <person name="Cho B.C."/>
        </authorList>
    </citation>
    <scope>NUCLEOTIDE SEQUENCE [LARGE SCALE GENOMIC DNA]</scope>
    <source>
        <strain evidence="2 3">DSM 18246</strain>
    </source>
</reference>
<comment type="caution">
    <text evidence="2">The sequence shown here is derived from an EMBL/GenBank/DDBJ whole genome shotgun (WGS) entry which is preliminary data.</text>
</comment>
<dbReference type="Proteomes" id="UP000285456">
    <property type="component" value="Unassembled WGS sequence"/>
</dbReference>
<keyword evidence="1" id="KW-1133">Transmembrane helix</keyword>
<dbReference type="RefSeq" id="WP_118888311.1">
    <property type="nucleotide sequence ID" value="NZ_PHUT01000001.1"/>
</dbReference>
<feature type="transmembrane region" description="Helical" evidence="1">
    <location>
        <begin position="276"/>
        <end position="300"/>
    </location>
</feature>
<evidence type="ECO:0000313" key="2">
    <source>
        <dbReference type="EMBL" id="RHW35116.1"/>
    </source>
</evidence>
<feature type="transmembrane region" description="Helical" evidence="1">
    <location>
        <begin position="7"/>
        <end position="25"/>
    </location>
</feature>
<evidence type="ECO:0008006" key="4">
    <source>
        <dbReference type="Google" id="ProtNLM"/>
    </source>
</evidence>
<sequence length="326" mass="37529">MELLKRISLYMVGIVVFVAFVNGFIDESKELYQLIQQQSDEQLEETVQGKAVHNGLFGKLTYYAVLTDGAEENVIYNSEARDYAEIPKSEFDALEIGDTLKGTLTGAAFSKEDIRSQIYEHLLLMAIALIYPTFFIIYQLIHIPSVNRWTNSHDKWLSRLFSGIFIAGLCIGLLFSYVSMTKDIVSTVQAHHGNQQETTALITDRYEDHSYSYKGYWRSYYYLALAFEDQEGSMIHLTKAVPPSIFNNNDFSVKINYPEENPYRVYMDGIKVSDSFFYFNALILYILTIVLTLLLIYAAFLMRRKKKTGSYWPVRKKSPPLDSFPP</sequence>
<proteinExistence type="predicted"/>
<dbReference type="OrthoDB" id="2716100at2"/>
<evidence type="ECO:0000256" key="1">
    <source>
        <dbReference type="SAM" id="Phobius"/>
    </source>
</evidence>
<organism evidence="2 3">
    <name type="scientific">Oceanobacillus profundus</name>
    <dbReference type="NCBI Taxonomy" id="372463"/>
    <lineage>
        <taxon>Bacteria</taxon>
        <taxon>Bacillati</taxon>
        <taxon>Bacillota</taxon>
        <taxon>Bacilli</taxon>
        <taxon>Bacillales</taxon>
        <taxon>Bacillaceae</taxon>
        <taxon>Oceanobacillus</taxon>
    </lineage>
</organism>
<feature type="transmembrane region" description="Helical" evidence="1">
    <location>
        <begin position="156"/>
        <end position="178"/>
    </location>
</feature>
<gene>
    <name evidence="2" type="ORF">D1B32_00405</name>
</gene>
<keyword evidence="3" id="KW-1185">Reference proteome</keyword>
<dbReference type="AlphaFoldDB" id="A0A417YN12"/>
<accession>A0A417YN12</accession>
<keyword evidence="1" id="KW-0472">Membrane</keyword>
<protein>
    <recommendedName>
        <fullName evidence="4">DUF3592 domain-containing protein</fullName>
    </recommendedName>
</protein>
<evidence type="ECO:0000313" key="3">
    <source>
        <dbReference type="Proteomes" id="UP000285456"/>
    </source>
</evidence>
<dbReference type="EMBL" id="QWEH01000001">
    <property type="protein sequence ID" value="RHW35116.1"/>
    <property type="molecule type" value="Genomic_DNA"/>
</dbReference>
<name>A0A417YN12_9BACI</name>
<keyword evidence="1" id="KW-0812">Transmembrane</keyword>
<feature type="transmembrane region" description="Helical" evidence="1">
    <location>
        <begin position="122"/>
        <end position="144"/>
    </location>
</feature>